<evidence type="ECO:0000313" key="6">
    <source>
        <dbReference type="EMBL" id="CAH0999207.1"/>
    </source>
</evidence>
<evidence type="ECO:0000256" key="4">
    <source>
        <dbReference type="ARBA" id="ARBA00023136"/>
    </source>
</evidence>
<evidence type="ECO:0000313" key="7">
    <source>
        <dbReference type="Proteomes" id="UP000837803"/>
    </source>
</evidence>
<evidence type="ECO:0000256" key="2">
    <source>
        <dbReference type="ARBA" id="ARBA00022452"/>
    </source>
</evidence>
<dbReference type="InterPro" id="IPR051906">
    <property type="entry name" value="TolC-like"/>
</dbReference>
<dbReference type="EMBL" id="CAKLPZ010000001">
    <property type="protein sequence ID" value="CAH0999207.1"/>
    <property type="molecule type" value="Genomic_DNA"/>
</dbReference>
<organism evidence="6 7">
    <name type="scientific">Neolewinella maritima</name>
    <dbReference type="NCBI Taxonomy" id="1383882"/>
    <lineage>
        <taxon>Bacteria</taxon>
        <taxon>Pseudomonadati</taxon>
        <taxon>Bacteroidota</taxon>
        <taxon>Saprospiria</taxon>
        <taxon>Saprospirales</taxon>
        <taxon>Lewinellaceae</taxon>
        <taxon>Neolewinella</taxon>
    </lineage>
</organism>
<keyword evidence="3" id="KW-0812">Transmembrane</keyword>
<gene>
    <name evidence="6" type="ORF">LEM8419_00504</name>
</gene>
<keyword evidence="2" id="KW-1134">Transmembrane beta strand</keyword>
<name>A0ABM9AXN3_9BACT</name>
<evidence type="ECO:0000256" key="3">
    <source>
        <dbReference type="ARBA" id="ARBA00022692"/>
    </source>
</evidence>
<reference evidence="6" key="1">
    <citation type="submission" date="2021-12" db="EMBL/GenBank/DDBJ databases">
        <authorList>
            <person name="Rodrigo-Torres L."/>
            <person name="Arahal R. D."/>
            <person name="Lucena T."/>
        </authorList>
    </citation>
    <scope>NUCLEOTIDE SEQUENCE</scope>
    <source>
        <strain evidence="6">CECT 8419</strain>
    </source>
</reference>
<comment type="caution">
    <text evidence="6">The sequence shown here is derived from an EMBL/GenBank/DDBJ whole genome shotgun (WGS) entry which is preliminary data.</text>
</comment>
<evidence type="ECO:0008006" key="8">
    <source>
        <dbReference type="Google" id="ProtNLM"/>
    </source>
</evidence>
<dbReference type="PANTHER" id="PTHR30026">
    <property type="entry name" value="OUTER MEMBRANE PROTEIN TOLC"/>
    <property type="match status" value="1"/>
</dbReference>
<keyword evidence="7" id="KW-1185">Reference proteome</keyword>
<dbReference type="Proteomes" id="UP000837803">
    <property type="component" value="Unassembled WGS sequence"/>
</dbReference>
<dbReference type="Gene3D" id="1.20.1600.10">
    <property type="entry name" value="Outer membrane efflux proteins (OEP)"/>
    <property type="match status" value="1"/>
</dbReference>
<keyword evidence="5" id="KW-0998">Cell outer membrane</keyword>
<sequence length="404" mass="44937">MVSLAALLLAVTWGGAAGAQSLDSLRSLLRQDNPELIALSYDYRAALAVSPQLRQLPDLEIRGGVSILPVETRLGPQRARVMVTQMLPWPGTLVAMSALADARAQPLLEQAAALQLELLYRLETTYYTIVAAEEQAAALRESLDLYASLREVALTRVENSRGSSVDAYRAELQTNLLQRRIEALRAEAAAAWTTIEELVNQPLPRTLVVPQVALPRELPDELSLQDHPQIRVFALQEEISRRAVVLSDLEARPSFGVGVDYILTGPRTDAEPEGNGRDAILPRVMLRLPLSGGKYQSKRDEEALRIQAIATRRTSVTNQLTATIRRAEIARLDAERRLSFLRQQVNTAAAALTIARSEYANGRRPFDELLRLENELIDYRLEAITTQQTLLNQAALVDRYLPRR</sequence>
<protein>
    <recommendedName>
        <fullName evidence="8">TolC family protein</fullName>
    </recommendedName>
</protein>
<evidence type="ECO:0000256" key="1">
    <source>
        <dbReference type="ARBA" id="ARBA00004442"/>
    </source>
</evidence>
<dbReference type="SUPFAM" id="SSF56954">
    <property type="entry name" value="Outer membrane efflux proteins (OEP)"/>
    <property type="match status" value="1"/>
</dbReference>
<dbReference type="PANTHER" id="PTHR30026:SF20">
    <property type="entry name" value="OUTER MEMBRANE PROTEIN TOLC"/>
    <property type="match status" value="1"/>
</dbReference>
<proteinExistence type="predicted"/>
<keyword evidence="4" id="KW-0472">Membrane</keyword>
<comment type="subcellular location">
    <subcellularLocation>
        <location evidence="1">Cell outer membrane</location>
    </subcellularLocation>
</comment>
<accession>A0ABM9AXN3</accession>
<evidence type="ECO:0000256" key="5">
    <source>
        <dbReference type="ARBA" id="ARBA00023237"/>
    </source>
</evidence>